<accession>A0ABM9DCY8</accession>
<name>A0ABM9DCY8_9HYPH</name>
<evidence type="ECO:0000256" key="3">
    <source>
        <dbReference type="ARBA" id="ARBA00022840"/>
    </source>
</evidence>
<dbReference type="Gene3D" id="3.40.50.20">
    <property type="match status" value="1"/>
</dbReference>
<evidence type="ECO:0000313" key="7">
    <source>
        <dbReference type="Proteomes" id="UP001152604"/>
    </source>
</evidence>
<evidence type="ECO:0000256" key="2">
    <source>
        <dbReference type="ARBA" id="ARBA00022741"/>
    </source>
</evidence>
<dbReference type="Pfam" id="PF18130">
    <property type="entry name" value="ATPgrasp_N"/>
    <property type="match status" value="1"/>
</dbReference>
<dbReference type="PROSITE" id="PS00867">
    <property type="entry name" value="CPSASE_2"/>
    <property type="match status" value="1"/>
</dbReference>
<dbReference type="PANTHER" id="PTHR43585">
    <property type="entry name" value="FUMIPYRROLE BIOSYNTHESIS PROTEIN C"/>
    <property type="match status" value="1"/>
</dbReference>
<evidence type="ECO:0000313" key="6">
    <source>
        <dbReference type="EMBL" id="CAH2394387.1"/>
    </source>
</evidence>
<reference evidence="6" key="1">
    <citation type="submission" date="2022-03" db="EMBL/GenBank/DDBJ databases">
        <authorList>
            <person name="Brunel B."/>
        </authorList>
    </citation>
    <scope>NUCLEOTIDE SEQUENCE</scope>
    <source>
        <strain evidence="6">STM4922sample</strain>
    </source>
</reference>
<dbReference type="InterPro" id="IPR011761">
    <property type="entry name" value="ATP-grasp"/>
</dbReference>
<dbReference type="InterPro" id="IPR040570">
    <property type="entry name" value="LAL_C2"/>
</dbReference>
<dbReference type="PROSITE" id="PS50975">
    <property type="entry name" value="ATP_GRASP"/>
    <property type="match status" value="1"/>
</dbReference>
<keyword evidence="3 4" id="KW-0067">ATP-binding</keyword>
<sequence length="421" mass="46218">MTRKALILIEGTRFNGPLYVKAAQRLGLHPITLSADPGRYDYHAPEMIEAIRIDTDSLDALIQVCSRMQATYEIGGITAAEEEVYATVGKLCRHFDLPGPNPESIEQCCDKFVQRQLLARGGVPIPAYRLAANEKEVESAAAEIGLPVILKPAVGSGSSGVRLCRNVDELTEHTSYLLGGKHGWRSSRRILVEEFANGPYYSADIMGNEVIGIAAADFDRPPHFVFRECIYPAPLFADEQMRIIDISLSCLRTLDLGWGPTNIEFRWTERGPVVIEVNPRLAGGTIPQLCQLAYGVDLVSEHVKLVIGEKCDLGRRRSHVAGARKLIADRDGILDWIDGDRATAISGVVEVKFYVEPNTPIVRAGDYRDCLGQVIASSPSRALTETKLQRAVDSISWSIRPFPALGEKKRLPAAHVPGPGR</sequence>
<dbReference type="EMBL" id="CAKXZS010000001">
    <property type="protein sequence ID" value="CAH2394387.1"/>
    <property type="molecule type" value="Genomic_DNA"/>
</dbReference>
<evidence type="ECO:0000259" key="5">
    <source>
        <dbReference type="PROSITE" id="PS50975"/>
    </source>
</evidence>
<dbReference type="InterPro" id="IPR005479">
    <property type="entry name" value="CPAse_ATP-bd"/>
</dbReference>
<protein>
    <submittedName>
        <fullName evidence="6">ATP-grasp domain-containing protein</fullName>
    </submittedName>
</protein>
<proteinExistence type="predicted"/>
<comment type="caution">
    <text evidence="6">The sequence shown here is derived from an EMBL/GenBank/DDBJ whole genome shotgun (WGS) entry which is preliminary data.</text>
</comment>
<keyword evidence="7" id="KW-1185">Reference proteome</keyword>
<feature type="domain" description="ATP-grasp" evidence="5">
    <location>
        <begin position="115"/>
        <end position="307"/>
    </location>
</feature>
<dbReference type="Pfam" id="PF02786">
    <property type="entry name" value="CPSase_L_D2"/>
    <property type="match status" value="1"/>
</dbReference>
<dbReference type="InterPro" id="IPR052032">
    <property type="entry name" value="ATP-dep_AA_Ligase"/>
</dbReference>
<dbReference type="RefSeq" id="WP_254022818.1">
    <property type="nucleotide sequence ID" value="NZ_CAKXZS010000001.1"/>
</dbReference>
<keyword evidence="2 4" id="KW-0547">Nucleotide-binding</keyword>
<dbReference type="InterPro" id="IPR041472">
    <property type="entry name" value="BL00235/CARNS1_N"/>
</dbReference>
<dbReference type="InterPro" id="IPR013815">
    <property type="entry name" value="ATP_grasp_subdomain_1"/>
</dbReference>
<dbReference type="SUPFAM" id="SSF56059">
    <property type="entry name" value="Glutathione synthetase ATP-binding domain-like"/>
    <property type="match status" value="1"/>
</dbReference>
<dbReference type="PANTHER" id="PTHR43585:SF2">
    <property type="entry name" value="ATP-GRASP ENZYME FSQD"/>
    <property type="match status" value="1"/>
</dbReference>
<dbReference type="Pfam" id="PF18603">
    <property type="entry name" value="LAL_C2"/>
    <property type="match status" value="1"/>
</dbReference>
<gene>
    <name evidence="6" type="ORF">MES4922_10300</name>
</gene>
<keyword evidence="1" id="KW-0436">Ligase</keyword>
<dbReference type="Proteomes" id="UP001152604">
    <property type="component" value="Unassembled WGS sequence"/>
</dbReference>
<organism evidence="6 7">
    <name type="scientific">Mesorhizobium ventifaucium</name>
    <dbReference type="NCBI Taxonomy" id="666020"/>
    <lineage>
        <taxon>Bacteria</taxon>
        <taxon>Pseudomonadati</taxon>
        <taxon>Pseudomonadota</taxon>
        <taxon>Alphaproteobacteria</taxon>
        <taxon>Hyphomicrobiales</taxon>
        <taxon>Phyllobacteriaceae</taxon>
        <taxon>Mesorhizobium</taxon>
    </lineage>
</organism>
<evidence type="ECO:0000256" key="1">
    <source>
        <dbReference type="ARBA" id="ARBA00022598"/>
    </source>
</evidence>
<evidence type="ECO:0000256" key="4">
    <source>
        <dbReference type="PROSITE-ProRule" id="PRU00409"/>
    </source>
</evidence>
<dbReference type="Gene3D" id="3.30.1490.20">
    <property type="entry name" value="ATP-grasp fold, A domain"/>
    <property type="match status" value="1"/>
</dbReference>
<dbReference type="Gene3D" id="3.30.470.20">
    <property type="entry name" value="ATP-grasp fold, B domain"/>
    <property type="match status" value="1"/>
</dbReference>